<comment type="caution">
    <text evidence="2">The sequence shown here is derived from an EMBL/GenBank/DDBJ whole genome shotgun (WGS) entry which is preliminary data.</text>
</comment>
<feature type="region of interest" description="Disordered" evidence="1">
    <location>
        <begin position="1"/>
        <end position="40"/>
    </location>
</feature>
<organism evidence="2 3">
    <name type="scientific">Batillaria attramentaria</name>
    <dbReference type="NCBI Taxonomy" id="370345"/>
    <lineage>
        <taxon>Eukaryota</taxon>
        <taxon>Metazoa</taxon>
        <taxon>Spiralia</taxon>
        <taxon>Lophotrochozoa</taxon>
        <taxon>Mollusca</taxon>
        <taxon>Gastropoda</taxon>
        <taxon>Caenogastropoda</taxon>
        <taxon>Sorbeoconcha</taxon>
        <taxon>Cerithioidea</taxon>
        <taxon>Batillariidae</taxon>
        <taxon>Batillaria</taxon>
    </lineage>
</organism>
<dbReference type="Proteomes" id="UP001519460">
    <property type="component" value="Unassembled WGS sequence"/>
</dbReference>
<reference evidence="2 3" key="1">
    <citation type="journal article" date="2023" name="Sci. Data">
        <title>Genome assembly of the Korean intertidal mud-creeper Batillaria attramentaria.</title>
        <authorList>
            <person name="Patra A.K."/>
            <person name="Ho P.T."/>
            <person name="Jun S."/>
            <person name="Lee S.J."/>
            <person name="Kim Y."/>
            <person name="Won Y.J."/>
        </authorList>
    </citation>
    <scope>NUCLEOTIDE SEQUENCE [LARGE SCALE GENOMIC DNA]</scope>
    <source>
        <strain evidence="2">Wonlab-2016</strain>
    </source>
</reference>
<evidence type="ECO:0000256" key="1">
    <source>
        <dbReference type="SAM" id="MobiDB-lite"/>
    </source>
</evidence>
<evidence type="ECO:0000313" key="3">
    <source>
        <dbReference type="Proteomes" id="UP001519460"/>
    </source>
</evidence>
<protein>
    <submittedName>
        <fullName evidence="2">Uncharacterized protein</fullName>
    </submittedName>
</protein>
<accession>A0ABD0J4C6</accession>
<name>A0ABD0J4C6_9CAEN</name>
<dbReference type="AlphaFoldDB" id="A0ABD0J4C6"/>
<gene>
    <name evidence="2" type="ORF">BaRGS_00038950</name>
</gene>
<sequence length="78" mass="8044">MQCLAASRTPNSAMSRVTPPHTACGIADPPNSAVSSRDSAGSRLVTQTGLQDKAISKFNCCGIDPPGILPSSARRSCK</sequence>
<keyword evidence="3" id="KW-1185">Reference proteome</keyword>
<proteinExistence type="predicted"/>
<evidence type="ECO:0000313" key="2">
    <source>
        <dbReference type="EMBL" id="KAK7459714.1"/>
    </source>
</evidence>
<dbReference type="EMBL" id="JACVVK020000655">
    <property type="protein sequence ID" value="KAK7459714.1"/>
    <property type="molecule type" value="Genomic_DNA"/>
</dbReference>